<protein>
    <submittedName>
        <fullName evidence="1">Uncharacterized protein</fullName>
    </submittedName>
</protein>
<evidence type="ECO:0000313" key="1">
    <source>
        <dbReference type="EMBL" id="VVC45958.1"/>
    </source>
</evidence>
<accession>A0A5E4NLX2</accession>
<gene>
    <name evidence="1" type="ORF">CINCED_3A009984</name>
</gene>
<keyword evidence="2" id="KW-1185">Reference proteome</keyword>
<feature type="non-terminal residue" evidence="1">
    <location>
        <position position="109"/>
    </location>
</feature>
<dbReference type="Proteomes" id="UP000325440">
    <property type="component" value="Unassembled WGS sequence"/>
</dbReference>
<evidence type="ECO:0000313" key="2">
    <source>
        <dbReference type="Proteomes" id="UP000325440"/>
    </source>
</evidence>
<dbReference type="AlphaFoldDB" id="A0A5E4NLX2"/>
<dbReference type="EMBL" id="CABPRJ010002423">
    <property type="protein sequence ID" value="VVC45958.1"/>
    <property type="molecule type" value="Genomic_DNA"/>
</dbReference>
<sequence>MKDRIVGDFSLKFTVPNPKDEIIQINQECNFITGQNGYITPYKLHLGLYSLKELDKKYYIYPEHGLYNTFTTVMLEKGLLKISSPVNIFLDSYLSDCSGFEYNDIESLK</sequence>
<organism evidence="1 2">
    <name type="scientific">Cinara cedri</name>
    <dbReference type="NCBI Taxonomy" id="506608"/>
    <lineage>
        <taxon>Eukaryota</taxon>
        <taxon>Metazoa</taxon>
        <taxon>Ecdysozoa</taxon>
        <taxon>Arthropoda</taxon>
        <taxon>Hexapoda</taxon>
        <taxon>Insecta</taxon>
        <taxon>Pterygota</taxon>
        <taxon>Neoptera</taxon>
        <taxon>Paraneoptera</taxon>
        <taxon>Hemiptera</taxon>
        <taxon>Sternorrhyncha</taxon>
        <taxon>Aphidomorpha</taxon>
        <taxon>Aphidoidea</taxon>
        <taxon>Aphididae</taxon>
        <taxon>Lachninae</taxon>
        <taxon>Cinara</taxon>
    </lineage>
</organism>
<proteinExistence type="predicted"/>
<reference evidence="1 2" key="1">
    <citation type="submission" date="2019-08" db="EMBL/GenBank/DDBJ databases">
        <authorList>
            <person name="Alioto T."/>
            <person name="Alioto T."/>
            <person name="Gomez Garrido J."/>
        </authorList>
    </citation>
    <scope>NUCLEOTIDE SEQUENCE [LARGE SCALE GENOMIC DNA]</scope>
</reference>
<name>A0A5E4NLX2_9HEMI</name>